<dbReference type="InterPro" id="IPR036641">
    <property type="entry name" value="HPT_dom_sf"/>
</dbReference>
<evidence type="ECO:0000256" key="1">
    <source>
        <dbReference type="ARBA" id="ARBA00000085"/>
    </source>
</evidence>
<dbReference type="GO" id="GO:0005737">
    <property type="term" value="C:cytoplasm"/>
    <property type="evidence" value="ECO:0007669"/>
    <property type="project" value="InterPro"/>
</dbReference>
<dbReference type="SMART" id="SM01231">
    <property type="entry name" value="H-kinase_dim"/>
    <property type="match status" value="1"/>
</dbReference>
<dbReference type="EC" id="2.7.13.3" evidence="2"/>
<evidence type="ECO:0000256" key="2">
    <source>
        <dbReference type="ARBA" id="ARBA00012438"/>
    </source>
</evidence>
<dbReference type="Proteomes" id="UP000426424">
    <property type="component" value="Chromosome"/>
</dbReference>
<dbReference type="Pfam" id="PF01584">
    <property type="entry name" value="CheW"/>
    <property type="match status" value="1"/>
</dbReference>
<dbReference type="InterPro" id="IPR036097">
    <property type="entry name" value="HisK_dim/P_sf"/>
</dbReference>
<reference evidence="14 15" key="1">
    <citation type="submission" date="2019-12" db="EMBL/GenBank/DDBJ databases">
        <title>The complete genome of the thermophilic, anoxygenic phototrophic gammaproteobacterium Thermochromatium tepidum.</title>
        <authorList>
            <person name="Sattley W.M."/>
            <person name="Swingley W.D."/>
            <person name="Burchell B.M."/>
            <person name="Gurbani S.A."/>
            <person name="Kujawa C.M."/>
            <person name="Nuccio D.A."/>
            <person name="Schladweiler J."/>
            <person name="Shaffer K.N."/>
            <person name="Stokes L.M."/>
            <person name="Touchman J.W."/>
            <person name="Blankenship R.E."/>
            <person name="Madigan M.T."/>
        </authorList>
    </citation>
    <scope>NUCLEOTIDE SEQUENCE [LARGE SCALE GENOMIC DNA]</scope>
    <source>
        <strain evidence="14 15">ATCC 43061</strain>
    </source>
</reference>
<comment type="function">
    <text evidence="8">Involved in the transmission of sensory signals from the chemoreceptors to the flagellar motors. CheA is autophosphorylated; it can transfer its phosphate group to either CheB or CheY.</text>
</comment>
<dbReference type="SUPFAM" id="SSF50341">
    <property type="entry name" value="CheW-like"/>
    <property type="match status" value="1"/>
</dbReference>
<dbReference type="OrthoDB" id="9803176at2"/>
<feature type="domain" description="Histidine kinase" evidence="11">
    <location>
        <begin position="626"/>
        <end position="828"/>
    </location>
</feature>
<evidence type="ECO:0000313" key="14">
    <source>
        <dbReference type="EMBL" id="QGU33867.1"/>
    </source>
</evidence>
<dbReference type="CDD" id="cd16916">
    <property type="entry name" value="HATPase_CheA-like"/>
    <property type="match status" value="1"/>
</dbReference>
<evidence type="ECO:0000256" key="8">
    <source>
        <dbReference type="ARBA" id="ARBA00035100"/>
    </source>
</evidence>
<keyword evidence="4 9" id="KW-0597">Phosphoprotein</keyword>
<dbReference type="SMART" id="SM00073">
    <property type="entry name" value="HPT"/>
    <property type="match status" value="1"/>
</dbReference>
<evidence type="ECO:0000259" key="12">
    <source>
        <dbReference type="PROSITE" id="PS50851"/>
    </source>
</evidence>
<dbReference type="AlphaFoldDB" id="A0A6I6ELE6"/>
<keyword evidence="6" id="KW-0418">Kinase</keyword>
<feature type="compositionally biased region" description="Basic and acidic residues" evidence="10">
    <location>
        <begin position="545"/>
        <end position="565"/>
    </location>
</feature>
<dbReference type="SUPFAM" id="SSF47226">
    <property type="entry name" value="Histidine-containing phosphotransfer domain, HPT domain"/>
    <property type="match status" value="1"/>
</dbReference>
<dbReference type="EMBL" id="CP039268">
    <property type="protein sequence ID" value="QGU33867.1"/>
    <property type="molecule type" value="Genomic_DNA"/>
</dbReference>
<evidence type="ECO:0000259" key="11">
    <source>
        <dbReference type="PROSITE" id="PS50109"/>
    </source>
</evidence>
<dbReference type="InterPro" id="IPR003594">
    <property type="entry name" value="HATPase_dom"/>
</dbReference>
<accession>A0A6I6ELE6</accession>
<dbReference type="InterPro" id="IPR002545">
    <property type="entry name" value="CheW-lke_dom"/>
</dbReference>
<dbReference type="SMART" id="SM00260">
    <property type="entry name" value="CheW"/>
    <property type="match status" value="1"/>
</dbReference>
<feature type="domain" description="HPt" evidence="13">
    <location>
        <begin position="1"/>
        <end position="101"/>
    </location>
</feature>
<feature type="modified residue" description="Phosphohistidine" evidence="9">
    <location>
        <position position="44"/>
    </location>
</feature>
<dbReference type="Gene3D" id="2.30.30.40">
    <property type="entry name" value="SH3 Domains"/>
    <property type="match status" value="1"/>
</dbReference>
<evidence type="ECO:0000256" key="3">
    <source>
        <dbReference type="ARBA" id="ARBA00021495"/>
    </source>
</evidence>
<gene>
    <name evidence="14" type="ORF">E6P07_13315</name>
</gene>
<evidence type="ECO:0000256" key="10">
    <source>
        <dbReference type="SAM" id="MobiDB-lite"/>
    </source>
</evidence>
<dbReference type="PRINTS" id="PR00344">
    <property type="entry name" value="BCTRLSENSOR"/>
</dbReference>
<dbReference type="GO" id="GO:0000155">
    <property type="term" value="F:phosphorelay sensor kinase activity"/>
    <property type="evidence" value="ECO:0007669"/>
    <property type="project" value="InterPro"/>
</dbReference>
<evidence type="ECO:0000256" key="4">
    <source>
        <dbReference type="ARBA" id="ARBA00022553"/>
    </source>
</evidence>
<dbReference type="InterPro" id="IPR004358">
    <property type="entry name" value="Sig_transdc_His_kin-like_C"/>
</dbReference>
<keyword evidence="7" id="KW-0902">Two-component regulatory system</keyword>
<dbReference type="InterPro" id="IPR004105">
    <property type="entry name" value="CheA-like_dim"/>
</dbReference>
<protein>
    <recommendedName>
        <fullName evidence="3">Chemotaxis protein CheA</fullName>
        <ecNumber evidence="2">2.7.13.3</ecNumber>
    </recommendedName>
</protein>
<proteinExistence type="predicted"/>
<evidence type="ECO:0000259" key="13">
    <source>
        <dbReference type="PROSITE" id="PS50894"/>
    </source>
</evidence>
<dbReference type="Gene3D" id="3.30.565.10">
    <property type="entry name" value="Histidine kinase-like ATPase, C-terminal domain"/>
    <property type="match status" value="1"/>
</dbReference>
<dbReference type="Pfam" id="PF02518">
    <property type="entry name" value="HATPase_c"/>
    <property type="match status" value="1"/>
</dbReference>
<dbReference type="Pfam" id="PF02895">
    <property type="entry name" value="H-kinase_dim"/>
    <property type="match status" value="1"/>
</dbReference>
<evidence type="ECO:0000256" key="9">
    <source>
        <dbReference type="PROSITE-ProRule" id="PRU00110"/>
    </source>
</evidence>
<evidence type="ECO:0000313" key="15">
    <source>
        <dbReference type="Proteomes" id="UP000426424"/>
    </source>
</evidence>
<comment type="catalytic activity">
    <reaction evidence="1">
        <text>ATP + protein L-histidine = ADP + protein N-phospho-L-histidine.</text>
        <dbReference type="EC" id="2.7.13.3"/>
    </reaction>
</comment>
<dbReference type="PANTHER" id="PTHR43395:SF1">
    <property type="entry name" value="CHEMOTAXIS PROTEIN CHEA"/>
    <property type="match status" value="1"/>
</dbReference>
<evidence type="ECO:0000256" key="5">
    <source>
        <dbReference type="ARBA" id="ARBA00022679"/>
    </source>
</evidence>
<dbReference type="SUPFAM" id="SSF47384">
    <property type="entry name" value="Homodimeric domain of signal transducing histidine kinase"/>
    <property type="match status" value="1"/>
</dbReference>
<keyword evidence="15" id="KW-1185">Reference proteome</keyword>
<dbReference type="PROSITE" id="PS50851">
    <property type="entry name" value="CHEW"/>
    <property type="match status" value="1"/>
</dbReference>
<dbReference type="InterPro" id="IPR036061">
    <property type="entry name" value="CheW-like_dom_sf"/>
</dbReference>
<dbReference type="PANTHER" id="PTHR43395">
    <property type="entry name" value="SENSOR HISTIDINE KINASE CHEA"/>
    <property type="match status" value="1"/>
</dbReference>
<dbReference type="InterPro" id="IPR036890">
    <property type="entry name" value="HATPase_C_sf"/>
</dbReference>
<evidence type="ECO:0000256" key="7">
    <source>
        <dbReference type="ARBA" id="ARBA00023012"/>
    </source>
</evidence>
<dbReference type="InterPro" id="IPR005467">
    <property type="entry name" value="His_kinase_dom"/>
</dbReference>
<organism evidence="14 15">
    <name type="scientific">Thermochromatium tepidum ATCC 43061</name>
    <dbReference type="NCBI Taxonomy" id="316276"/>
    <lineage>
        <taxon>Bacteria</taxon>
        <taxon>Pseudomonadati</taxon>
        <taxon>Pseudomonadota</taxon>
        <taxon>Gammaproteobacteria</taxon>
        <taxon>Chromatiales</taxon>
        <taxon>Chromatiaceae</taxon>
        <taxon>Thermochromatium</taxon>
    </lineage>
</organism>
<feature type="region of interest" description="Disordered" evidence="10">
    <location>
        <begin position="504"/>
        <end position="565"/>
    </location>
</feature>
<dbReference type="PROSITE" id="PS50109">
    <property type="entry name" value="HIS_KIN"/>
    <property type="match status" value="1"/>
</dbReference>
<feature type="domain" description="CheW-like" evidence="12">
    <location>
        <begin position="830"/>
        <end position="961"/>
    </location>
</feature>
<dbReference type="Gene3D" id="1.20.120.160">
    <property type="entry name" value="HPT domain"/>
    <property type="match status" value="1"/>
</dbReference>
<name>A0A6I6ELE6_THETI</name>
<dbReference type="GO" id="GO:0006935">
    <property type="term" value="P:chemotaxis"/>
    <property type="evidence" value="ECO:0007669"/>
    <property type="project" value="InterPro"/>
</dbReference>
<evidence type="ECO:0000256" key="6">
    <source>
        <dbReference type="ARBA" id="ARBA00022777"/>
    </source>
</evidence>
<dbReference type="InterPro" id="IPR008207">
    <property type="entry name" value="Sig_transdc_His_kin_Hpt_dom"/>
</dbReference>
<dbReference type="CDD" id="cd00088">
    <property type="entry name" value="HPT"/>
    <property type="match status" value="1"/>
</dbReference>
<dbReference type="RefSeq" id="WP_153976051.1">
    <property type="nucleotide sequence ID" value="NZ_CP039268.1"/>
</dbReference>
<dbReference type="PROSITE" id="PS50894">
    <property type="entry name" value="HPT"/>
    <property type="match status" value="1"/>
</dbReference>
<dbReference type="SMART" id="SM00387">
    <property type="entry name" value="HATPase_c"/>
    <property type="match status" value="1"/>
</dbReference>
<sequence length="961" mass="103206">MNPLLEQFIQEARDFLQTIGEKLIQLEDAPDSVELVTELFRAVHTLKGNSGLFEFPEMTRVLHAGEDLMDAVRDGRVAYSQELADRLLEAMDFVSLLLDEIEAGGQTDPAHAAEAETLARSLRELVPAVAEDGEVAEEEDAPVCDPAAIPLPALAEIPEAARMSAFRAASGEATPFLIAYRPEEECFFKGEDPLFQARNLPGLVWGRPQANAPWPPLAEMDCYRSVLDYHLLAVAPRAEIDEYFRYTPDQVHIAPLPPFALVIPQGHPNGGPVYGDFVAEAIDLIDKNDLAGLEAAASTLLELSSPELWLSSALRWLLALIETCPQEREVLRRLVRSLETLTPPELADVAAEGATAGAALAAMGAAESAANAVIAPEGAPTTGPGYPVGAASAAMGAIEPATGVVIAPEGAPKKATPLTDDERARVMEILAVQAEILALPDGVKWLPGRLKACAATLSACLANLGESGEEVEERLAEALAADTSRPLAEWLAAFLDGFADTAPTEEMSAPQAAVQEAAKPAVPPAPTFETKAAPPGPSATAPAPAEDRRAPRAEPAEGEAKFGRRAEDAQAGKILKVDQAKVDRLMNLIGEMVVAKNGLPYLANRAENQYGVRELSREIKSHYAVINRIAEEMQDAIMQVRMMPLSFVFQRFPRLVRDISRKLGKEVELVLEGEDTEADKNIVEALADPLIHIVRNSLDHGIELPEVRRAAGKPAAGRLLIRATQESDRAVIEISDDGKGIDPAVIKRKAYEKGLIDEARLERITDQEAINLVFAPGFSTAETVSDLSGRGVGMDVVRSAIDKVGGTVELKSIVGRGTTVKLSLPLSMAVTNVMIIESDRQVFGVPMDQVVETVRVPHSAVRTVKQQKTTVLRERIVPLVALNDLLAIPAAPRLNTEDELAVLVVKVGSEQVGLLVDEFREVVDVILKPLPGELAKLAQYAGTALLGDGTVLMVLNPKELF</sequence>
<dbReference type="Pfam" id="PF01627">
    <property type="entry name" value="Hpt"/>
    <property type="match status" value="1"/>
</dbReference>
<dbReference type="SUPFAM" id="SSF55874">
    <property type="entry name" value="ATPase domain of HSP90 chaperone/DNA topoisomerase II/histidine kinase"/>
    <property type="match status" value="1"/>
</dbReference>
<keyword evidence="5" id="KW-0808">Transferase</keyword>
<dbReference type="KEGG" id="ttp:E6P07_13315"/>
<dbReference type="InterPro" id="IPR051315">
    <property type="entry name" value="Bact_Chemotaxis_CheA"/>
</dbReference>
<dbReference type="FunFam" id="3.30.565.10:FF:000016">
    <property type="entry name" value="Chemotaxis protein CheA, putative"/>
    <property type="match status" value="1"/>
</dbReference>
<dbReference type="Gene3D" id="1.10.287.560">
    <property type="entry name" value="Histidine kinase CheA-like, homodimeric domain"/>
    <property type="match status" value="1"/>
</dbReference>
<dbReference type="InterPro" id="IPR037006">
    <property type="entry name" value="CheA-like_homodim_sf"/>
</dbReference>